<gene>
    <name evidence="1" type="ORF">F5544_41825</name>
</gene>
<dbReference type="RefSeq" id="WP_167478295.1">
    <property type="nucleotide sequence ID" value="NZ_CP046172.1"/>
</dbReference>
<evidence type="ECO:0000313" key="2">
    <source>
        <dbReference type="Proteomes" id="UP000503540"/>
    </source>
</evidence>
<name>A0A6G9YS85_9NOCA</name>
<dbReference type="EMBL" id="CP046172">
    <property type="protein sequence ID" value="QIS16175.1"/>
    <property type="molecule type" value="Genomic_DNA"/>
</dbReference>
<accession>A0A6G9YS85</accession>
<reference evidence="1 2" key="1">
    <citation type="journal article" date="2019" name="ACS Chem. Biol.">
        <title>Identification and Mobilization of a Cryptic Antibiotic Biosynthesis Gene Locus from a Human-Pathogenic Nocardia Isolate.</title>
        <authorList>
            <person name="Herisse M."/>
            <person name="Ishida K."/>
            <person name="Porter J.L."/>
            <person name="Howden B."/>
            <person name="Hertweck C."/>
            <person name="Stinear T.P."/>
            <person name="Pidot S.J."/>
        </authorList>
    </citation>
    <scope>NUCLEOTIDE SEQUENCE [LARGE SCALE GENOMIC DNA]</scope>
    <source>
        <strain evidence="1 2">AUSMDU00012717</strain>
    </source>
</reference>
<dbReference type="AlphaFoldDB" id="A0A6G9YS85"/>
<dbReference type="KEGG" id="nah:F5544_41825"/>
<proteinExistence type="predicted"/>
<sequence>MSVHVIDRVWMVGDHTAHQARRVADDRWVVSYLRGRMLSTEQATAAIQAADAAAWVEDLARHMGLTALEAIGLAVTESPWEIGPHRRRKRFTRPPGRHRR</sequence>
<keyword evidence="2" id="KW-1185">Reference proteome</keyword>
<organism evidence="1 2">
    <name type="scientific">Nocardia arthritidis</name>
    <dbReference type="NCBI Taxonomy" id="228602"/>
    <lineage>
        <taxon>Bacteria</taxon>
        <taxon>Bacillati</taxon>
        <taxon>Actinomycetota</taxon>
        <taxon>Actinomycetes</taxon>
        <taxon>Mycobacteriales</taxon>
        <taxon>Nocardiaceae</taxon>
        <taxon>Nocardia</taxon>
    </lineage>
</organism>
<evidence type="ECO:0000313" key="1">
    <source>
        <dbReference type="EMBL" id="QIS16175.1"/>
    </source>
</evidence>
<protein>
    <submittedName>
        <fullName evidence="1">Uncharacterized protein</fullName>
    </submittedName>
</protein>
<dbReference type="Proteomes" id="UP000503540">
    <property type="component" value="Chromosome"/>
</dbReference>